<gene>
    <name evidence="2" type="ORF">JK364_50880</name>
</gene>
<reference evidence="2 3" key="1">
    <citation type="submission" date="2021-01" db="EMBL/GenBank/DDBJ databases">
        <title>WGS of actinomycetes isolated from Thailand.</title>
        <authorList>
            <person name="Thawai C."/>
        </authorList>
    </citation>
    <scope>NUCLEOTIDE SEQUENCE [LARGE SCALE GENOMIC DNA]</scope>
    <source>
        <strain evidence="2 3">CA3R110</strain>
    </source>
</reference>
<dbReference type="RefSeq" id="WP_201858303.1">
    <property type="nucleotide sequence ID" value="NZ_JAERRG010000053.1"/>
</dbReference>
<comment type="caution">
    <text evidence="2">The sequence shown here is derived from an EMBL/GenBank/DDBJ whole genome shotgun (WGS) entry which is preliminary data.</text>
</comment>
<keyword evidence="3" id="KW-1185">Reference proteome</keyword>
<accession>A0ABS1Q7A7</accession>
<dbReference type="Proteomes" id="UP000621510">
    <property type="component" value="Unassembled WGS sequence"/>
</dbReference>
<evidence type="ECO:0000313" key="3">
    <source>
        <dbReference type="Proteomes" id="UP000621510"/>
    </source>
</evidence>
<feature type="region of interest" description="Disordered" evidence="1">
    <location>
        <begin position="33"/>
        <end position="53"/>
    </location>
</feature>
<dbReference type="EMBL" id="JAERRG010000053">
    <property type="protein sequence ID" value="MBL1120544.1"/>
    <property type="molecule type" value="Genomic_DNA"/>
</dbReference>
<proteinExistence type="predicted"/>
<evidence type="ECO:0000256" key="1">
    <source>
        <dbReference type="SAM" id="MobiDB-lite"/>
    </source>
</evidence>
<name>A0ABS1Q7A7_9ACTN</name>
<organism evidence="2 3">
    <name type="scientific">Streptomyces endocoffeicus</name>
    <dbReference type="NCBI Taxonomy" id="2898945"/>
    <lineage>
        <taxon>Bacteria</taxon>
        <taxon>Bacillati</taxon>
        <taxon>Actinomycetota</taxon>
        <taxon>Actinomycetes</taxon>
        <taxon>Kitasatosporales</taxon>
        <taxon>Streptomycetaceae</taxon>
        <taxon>Streptomyces</taxon>
    </lineage>
</organism>
<sequence>MLALRLDGKRAAENTIHPKETVGLLTSLPPGKVDWKAPETDDEVDFRHVPGRS</sequence>
<protein>
    <submittedName>
        <fullName evidence="2">Uncharacterized protein</fullName>
    </submittedName>
</protein>
<evidence type="ECO:0000313" key="2">
    <source>
        <dbReference type="EMBL" id="MBL1120544.1"/>
    </source>
</evidence>